<dbReference type="PANTHER" id="PTHR30086:SF20">
    <property type="entry name" value="ARGININE EXPORTER PROTEIN ARGO-RELATED"/>
    <property type="match status" value="1"/>
</dbReference>
<dbReference type="GO" id="GO:0033228">
    <property type="term" value="P:cysteine export across plasma membrane"/>
    <property type="evidence" value="ECO:0007669"/>
    <property type="project" value="TreeGrafter"/>
</dbReference>
<evidence type="ECO:0000256" key="1">
    <source>
        <dbReference type="ARBA" id="ARBA00004651"/>
    </source>
</evidence>
<organism evidence="7 8">
    <name type="scientific">Thauera humireducens</name>
    <dbReference type="NCBI Taxonomy" id="1134435"/>
    <lineage>
        <taxon>Bacteria</taxon>
        <taxon>Pseudomonadati</taxon>
        <taxon>Pseudomonadota</taxon>
        <taxon>Betaproteobacteria</taxon>
        <taxon>Rhodocyclales</taxon>
        <taxon>Zoogloeaceae</taxon>
        <taxon>Thauera</taxon>
    </lineage>
</organism>
<feature type="transmembrane region" description="Helical" evidence="6">
    <location>
        <begin position="6"/>
        <end position="29"/>
    </location>
</feature>
<evidence type="ECO:0000256" key="4">
    <source>
        <dbReference type="ARBA" id="ARBA00022989"/>
    </source>
</evidence>
<feature type="transmembrane region" description="Helical" evidence="6">
    <location>
        <begin position="171"/>
        <end position="193"/>
    </location>
</feature>
<name>A0A127KAA8_9RHOO</name>
<evidence type="ECO:0000256" key="5">
    <source>
        <dbReference type="ARBA" id="ARBA00023136"/>
    </source>
</evidence>
<evidence type="ECO:0000256" key="3">
    <source>
        <dbReference type="ARBA" id="ARBA00022692"/>
    </source>
</evidence>
<reference evidence="8" key="1">
    <citation type="submission" date="2016-03" db="EMBL/GenBank/DDBJ databases">
        <authorList>
            <person name="Ma C."/>
            <person name="Zhou S."/>
            <person name="Yang G."/>
        </authorList>
    </citation>
    <scope>NUCLEOTIDE SEQUENCE [LARGE SCALE GENOMIC DNA]</scope>
    <source>
        <strain evidence="8">SgZ-1</strain>
    </source>
</reference>
<dbReference type="AlphaFoldDB" id="A0A127KAA8"/>
<evidence type="ECO:0008006" key="9">
    <source>
        <dbReference type="Google" id="ProtNLM"/>
    </source>
</evidence>
<protein>
    <recommendedName>
        <fullName evidence="9">Lysine transporter LysE</fullName>
    </recommendedName>
</protein>
<accession>A0A127KAA8</accession>
<keyword evidence="2" id="KW-1003">Cell membrane</keyword>
<feature type="transmembrane region" description="Helical" evidence="6">
    <location>
        <begin position="41"/>
        <end position="62"/>
    </location>
</feature>
<evidence type="ECO:0000313" key="8">
    <source>
        <dbReference type="Proteomes" id="UP000036902"/>
    </source>
</evidence>
<proteinExistence type="predicted"/>
<keyword evidence="8" id="KW-1185">Reference proteome</keyword>
<keyword evidence="5 6" id="KW-0472">Membrane</keyword>
<evidence type="ECO:0000313" key="7">
    <source>
        <dbReference type="EMBL" id="AMO38604.1"/>
    </source>
</evidence>
<dbReference type="GO" id="GO:0015171">
    <property type="term" value="F:amino acid transmembrane transporter activity"/>
    <property type="evidence" value="ECO:0007669"/>
    <property type="project" value="TreeGrafter"/>
</dbReference>
<dbReference type="RefSeq" id="WP_048708108.1">
    <property type="nucleotide sequence ID" value="NZ_CP014646.1"/>
</dbReference>
<keyword evidence="3 6" id="KW-0812">Transmembrane</keyword>
<comment type="subcellular location">
    <subcellularLocation>
        <location evidence="1">Cell membrane</location>
        <topology evidence="1">Multi-pass membrane protein</topology>
    </subcellularLocation>
</comment>
<gene>
    <name evidence="7" type="ORF">AC731_017620</name>
</gene>
<dbReference type="Pfam" id="PF01810">
    <property type="entry name" value="LysE"/>
    <property type="match status" value="1"/>
</dbReference>
<evidence type="ECO:0000256" key="6">
    <source>
        <dbReference type="SAM" id="Phobius"/>
    </source>
</evidence>
<dbReference type="KEGG" id="thu:AC731_017620"/>
<dbReference type="Proteomes" id="UP000036902">
    <property type="component" value="Chromosome"/>
</dbReference>
<feature type="transmembrane region" description="Helical" evidence="6">
    <location>
        <begin position="133"/>
        <end position="159"/>
    </location>
</feature>
<keyword evidence="4 6" id="KW-1133">Transmembrane helix</keyword>
<evidence type="ECO:0000256" key="2">
    <source>
        <dbReference type="ARBA" id="ARBA00022475"/>
    </source>
</evidence>
<dbReference type="GO" id="GO:0005886">
    <property type="term" value="C:plasma membrane"/>
    <property type="evidence" value="ECO:0007669"/>
    <property type="project" value="UniProtKB-SubCell"/>
</dbReference>
<dbReference type="EMBL" id="CP014646">
    <property type="protein sequence ID" value="AMO38604.1"/>
    <property type="molecule type" value="Genomic_DNA"/>
</dbReference>
<dbReference type="InterPro" id="IPR001123">
    <property type="entry name" value="LeuE-type"/>
</dbReference>
<dbReference type="PANTHER" id="PTHR30086">
    <property type="entry name" value="ARGININE EXPORTER PROTEIN ARGO"/>
    <property type="match status" value="1"/>
</dbReference>
<sequence length="202" mass="21509">MLDLPLMTYVATMSVTPGPNNIMLAASGVNFGFRRTLPHMLGISVGHGVQVVLVGGTVAWAMNWIEALRLPLVLLGCSYLLWLAWRQAQAGRPGNAGRARPLGFVGAALFQWVNPKAWMMVLNVAILFLPQGAGWAAVALLGLSCAVINLPCIALWAGIGDRMRSLLERPAALRTFNLTMAALLGATAVWILVDELPAGVLA</sequence>
<feature type="transmembrane region" description="Helical" evidence="6">
    <location>
        <begin position="68"/>
        <end position="85"/>
    </location>
</feature>